<keyword evidence="3" id="KW-1185">Reference proteome</keyword>
<accession>A0ABY6QRY8</accession>
<dbReference type="EMBL" id="CP084204">
    <property type="protein sequence ID" value="UZX19848.1"/>
    <property type="molecule type" value="Genomic_DNA"/>
</dbReference>
<sequence length="353" mass="37664">MQAVSLLVERGLISSTEVVRRGVRVFDLSRRNVCVAVMVESGPSYFCKMAKADRQSEGSVRREIAAYGRLESMLTAAGHKPLSRAVFVEPLLLDDQCPLIVLPLLAGDATAHVFLGPPPGRASLGLRSLGRGMGRLHGCTDVGTDGAALPWALTLACPPLEVVEEFGGGAVEALEIVHSHAEVVERIEALASSWGPTCWIHGDLRVENLVAGASGDSEVQAVDWESLGPGRPEWDIGFLIATLMRKLVFSIELDGKPSSAGWLRSVAALSETFSGYAEERGTPEAVRVWSDAVHCVPAGLAQAAVETGMQSARITRSAVLLLQAALNWTRRGPRLNDLVGEPLSLSGREEEAC</sequence>
<reference evidence="2" key="1">
    <citation type="submission" date="2021-09" db="EMBL/GenBank/DDBJ databases">
        <title>Complete genome sequence and metabolic characterization of Streptomyces tanashiensis DSM 731 the producer of antibacterial Kalafungin and diverse secondary metabolites.</title>
        <authorList>
            <person name="Abbasi M.N."/>
            <person name="Anwar M.N."/>
            <person name="Alam K."/>
            <person name="Shoaib M."/>
            <person name="Lin Z."/>
            <person name="Hayat M."/>
            <person name="Ali M.I."/>
            <person name="Malik H.M.T."/>
            <person name="Ahmed I."/>
            <person name="Li A."/>
            <person name="Hailong Wang H."/>
            <person name="Zhang Y."/>
        </authorList>
    </citation>
    <scope>NUCLEOTIDE SEQUENCE</scope>
    <source>
        <strain evidence="2">Kala</strain>
    </source>
</reference>
<dbReference type="Gene3D" id="3.90.1200.10">
    <property type="match status" value="1"/>
</dbReference>
<dbReference type="InterPro" id="IPR002575">
    <property type="entry name" value="Aminoglycoside_PTrfase"/>
</dbReference>
<protein>
    <submittedName>
        <fullName evidence="2">Phosphotransferase</fullName>
    </submittedName>
</protein>
<dbReference type="InterPro" id="IPR011009">
    <property type="entry name" value="Kinase-like_dom_sf"/>
</dbReference>
<gene>
    <name evidence="2" type="ORF">LDH80_03530</name>
</gene>
<evidence type="ECO:0000259" key="1">
    <source>
        <dbReference type="Pfam" id="PF01636"/>
    </source>
</evidence>
<evidence type="ECO:0000313" key="2">
    <source>
        <dbReference type="EMBL" id="UZX19848.1"/>
    </source>
</evidence>
<dbReference type="Proteomes" id="UP001164506">
    <property type="component" value="Chromosome"/>
</dbReference>
<dbReference type="Pfam" id="PF01636">
    <property type="entry name" value="APH"/>
    <property type="match status" value="1"/>
</dbReference>
<name>A0ABY6QRY8_9ACTN</name>
<dbReference type="GeneID" id="95598483"/>
<evidence type="ECO:0000313" key="3">
    <source>
        <dbReference type="Proteomes" id="UP001164506"/>
    </source>
</evidence>
<dbReference type="SUPFAM" id="SSF56112">
    <property type="entry name" value="Protein kinase-like (PK-like)"/>
    <property type="match status" value="1"/>
</dbReference>
<feature type="domain" description="Aminoglycoside phosphotransferase" evidence="1">
    <location>
        <begin position="43"/>
        <end position="245"/>
    </location>
</feature>
<organism evidence="2 3">
    <name type="scientific">Streptomyces tanashiensis</name>
    <dbReference type="NCBI Taxonomy" id="67367"/>
    <lineage>
        <taxon>Bacteria</taxon>
        <taxon>Bacillati</taxon>
        <taxon>Actinomycetota</taxon>
        <taxon>Actinomycetes</taxon>
        <taxon>Kitasatosporales</taxon>
        <taxon>Streptomycetaceae</taxon>
        <taxon>Streptomyces</taxon>
    </lineage>
</organism>
<dbReference type="RefSeq" id="WP_267258077.1">
    <property type="nucleotide sequence ID" value="NZ_CP084204.1"/>
</dbReference>
<proteinExistence type="predicted"/>